<comment type="caution">
    <text evidence="2">The sequence shown here is derived from an EMBL/GenBank/DDBJ whole genome shotgun (WGS) entry which is preliminary data.</text>
</comment>
<reference evidence="1" key="1">
    <citation type="submission" date="2022-06" db="EMBL/GenBank/DDBJ databases">
        <title>Draft genome sequences of Pectobacterium carotovorum subsp. carotovorum str. NBRC12380.</title>
        <authorList>
            <person name="Wakabayashi Y."/>
            <person name="Kojima K."/>
        </authorList>
    </citation>
    <scope>NUCLEOTIDE SEQUENCE</scope>
    <source>
        <strain evidence="1">NBRC 12380</strain>
    </source>
</reference>
<organism evidence="2 4">
    <name type="scientific">Pectobacterium carotovorum subsp. carotovorum</name>
    <name type="common">Erwinia carotovora subsp. carotovora</name>
    <dbReference type="NCBI Taxonomy" id="555"/>
    <lineage>
        <taxon>Bacteria</taxon>
        <taxon>Pseudomonadati</taxon>
        <taxon>Pseudomonadota</taxon>
        <taxon>Gammaproteobacteria</taxon>
        <taxon>Enterobacterales</taxon>
        <taxon>Pectobacteriaceae</taxon>
        <taxon>Pectobacterium</taxon>
    </lineage>
</organism>
<dbReference type="Proteomes" id="UP001165145">
    <property type="component" value="Unassembled WGS sequence"/>
</dbReference>
<proteinExistence type="predicted"/>
<sequence>MMKVKMGKMFSNENIKLQLNDLIKKIPDNNWNWRLYEIDAIGCALYGLSMPDFEELVLSKECGLEMSWDEVKLLASYLDDIKTFFIVASSDLLSYEDIDVDNLTNCFAIINFFDSSFWEVKIK</sequence>
<dbReference type="Proteomes" id="UP001058167">
    <property type="component" value="Unassembled WGS sequence"/>
</dbReference>
<dbReference type="EMBL" id="BRLF01000009">
    <property type="protein sequence ID" value="GKX48593.1"/>
    <property type="molecule type" value="Genomic_DNA"/>
</dbReference>
<evidence type="ECO:0000313" key="4">
    <source>
        <dbReference type="Proteomes" id="UP001165145"/>
    </source>
</evidence>
<keyword evidence="3" id="KW-1185">Reference proteome</keyword>
<dbReference type="AlphaFoldDB" id="A0AAI9L2R2"/>
<evidence type="ECO:0000313" key="1">
    <source>
        <dbReference type="EMBL" id="GKX48593.1"/>
    </source>
</evidence>
<dbReference type="EMBL" id="BSRL01000009">
    <property type="protein sequence ID" value="GLV71036.1"/>
    <property type="molecule type" value="Genomic_DNA"/>
</dbReference>
<protein>
    <submittedName>
        <fullName evidence="2">Uncharacterized protein</fullName>
    </submittedName>
</protein>
<name>A0AAI9L2R2_PECCC</name>
<evidence type="ECO:0000313" key="2">
    <source>
        <dbReference type="EMBL" id="GLV71036.1"/>
    </source>
</evidence>
<reference evidence="2" key="2">
    <citation type="submission" date="2023-02" db="EMBL/GenBank/DDBJ databases">
        <title>Pectobacterium carotovorum subsp. carotovorum NBRC 12380.</title>
        <authorList>
            <person name="Ichikawa N."/>
            <person name="Sato H."/>
            <person name="Tonouchi N."/>
        </authorList>
    </citation>
    <scope>NUCLEOTIDE SEQUENCE</scope>
    <source>
        <strain evidence="2">NBRC 12380</strain>
    </source>
</reference>
<gene>
    <name evidence="2" type="ORF">Pcaca03_34800</name>
    <name evidence="1" type="ORF">SOASR016_33450</name>
</gene>
<dbReference type="RefSeq" id="WP_201964111.1">
    <property type="nucleotide sequence ID" value="NZ_BRLF01000009.1"/>
</dbReference>
<evidence type="ECO:0000313" key="3">
    <source>
        <dbReference type="Proteomes" id="UP001058167"/>
    </source>
</evidence>
<accession>A0AAI9L2R2</accession>